<dbReference type="InterPro" id="IPR046781">
    <property type="entry name" value="Phage_ORF5"/>
</dbReference>
<reference evidence="1" key="1">
    <citation type="submission" date="2018-03" db="EMBL/GenBank/DDBJ databases">
        <title>Twenty-four Novel Viral Genomes identified from the Dushanzi Mud Volcanic Sediment in Xinjiang, China.</title>
        <authorList>
            <person name="Han L."/>
        </authorList>
    </citation>
    <scope>NUCLEOTIDE SEQUENCE</scope>
</reference>
<protein>
    <submittedName>
        <fullName evidence="1">DNA binding protein VP5</fullName>
    </submittedName>
</protein>
<sequence>MARYLVCAVRDAAIKAFNTPMYFRTREEAIRSFGDAVRDSKNADFANHASDYSMWYLGDWDDNGSLSPLSSPDCLIQAVDCLERISS</sequence>
<dbReference type="Pfam" id="PF20577">
    <property type="entry name" value="Phage_ORF5"/>
    <property type="match status" value="1"/>
</dbReference>
<name>A0A2R3UAU1_9VIRU</name>
<organism evidence="1">
    <name type="scientific">Gokushovirinae environmental samples</name>
    <dbReference type="NCBI Taxonomy" id="1478972"/>
    <lineage>
        <taxon>Viruses</taxon>
        <taxon>Monodnaviria</taxon>
        <taxon>Sangervirae</taxon>
        <taxon>Phixviricota</taxon>
        <taxon>Malgrandaviricetes</taxon>
        <taxon>Petitvirales</taxon>
        <taxon>Microviridae</taxon>
        <taxon>environmental samples</taxon>
    </lineage>
</organism>
<evidence type="ECO:0000313" key="1">
    <source>
        <dbReference type="EMBL" id="AVQ10209.1"/>
    </source>
</evidence>
<accession>A0A2R3UAU1</accession>
<dbReference type="EMBL" id="MH029521">
    <property type="protein sequence ID" value="AVQ10209.1"/>
    <property type="molecule type" value="Genomic_DNA"/>
</dbReference>
<proteinExistence type="predicted"/>